<proteinExistence type="inferred from homology"/>
<protein>
    <submittedName>
        <fullName evidence="8">Tyrosine-type recombinase/integrase</fullName>
    </submittedName>
</protein>
<dbReference type="InterPro" id="IPR004107">
    <property type="entry name" value="Integrase_SAM-like_N"/>
</dbReference>
<dbReference type="GO" id="GO:0015074">
    <property type="term" value="P:DNA integration"/>
    <property type="evidence" value="ECO:0007669"/>
    <property type="project" value="UniProtKB-KW"/>
</dbReference>
<dbReference type="PROSITE" id="PS51900">
    <property type="entry name" value="CB"/>
    <property type="match status" value="1"/>
</dbReference>
<keyword evidence="4" id="KW-0233">DNA recombination</keyword>
<evidence type="ECO:0000256" key="1">
    <source>
        <dbReference type="ARBA" id="ARBA00008857"/>
    </source>
</evidence>
<dbReference type="GO" id="GO:0003677">
    <property type="term" value="F:DNA binding"/>
    <property type="evidence" value="ECO:0007669"/>
    <property type="project" value="UniProtKB-UniRule"/>
</dbReference>
<dbReference type="InterPro" id="IPR011010">
    <property type="entry name" value="DNA_brk_join_enz"/>
</dbReference>
<keyword evidence="3 5" id="KW-0238">DNA-binding</keyword>
<dbReference type="Proteomes" id="UP000371041">
    <property type="component" value="Chromosome"/>
</dbReference>
<keyword evidence="2" id="KW-0229">DNA integration</keyword>
<dbReference type="PROSITE" id="PS51898">
    <property type="entry name" value="TYR_RECOMBINASE"/>
    <property type="match status" value="1"/>
</dbReference>
<dbReference type="AlphaFoldDB" id="A0A5Q3QFH9"/>
<reference evidence="9" key="1">
    <citation type="submission" date="2019-11" db="EMBL/GenBank/DDBJ databases">
        <title>The complete genome sequence of Saccharopolyspora sp. E2A.</title>
        <authorList>
            <person name="Zhang G."/>
        </authorList>
    </citation>
    <scope>NUCLEOTIDE SEQUENCE [LARGE SCALE GENOMIC DNA]</scope>
    <source>
        <strain evidence="9">E2A</strain>
    </source>
</reference>
<organism evidence="8 9">
    <name type="scientific">Allosaccharopolyspora coralli</name>
    <dbReference type="NCBI Taxonomy" id="2665642"/>
    <lineage>
        <taxon>Bacteria</taxon>
        <taxon>Bacillati</taxon>
        <taxon>Actinomycetota</taxon>
        <taxon>Actinomycetes</taxon>
        <taxon>Pseudonocardiales</taxon>
        <taxon>Pseudonocardiaceae</taxon>
        <taxon>Allosaccharopolyspora</taxon>
    </lineage>
</organism>
<dbReference type="InterPro" id="IPR002104">
    <property type="entry name" value="Integrase_catalytic"/>
</dbReference>
<evidence type="ECO:0000259" key="7">
    <source>
        <dbReference type="PROSITE" id="PS51900"/>
    </source>
</evidence>
<evidence type="ECO:0000256" key="2">
    <source>
        <dbReference type="ARBA" id="ARBA00022908"/>
    </source>
</evidence>
<sequence length="358" mass="40810">MAWIEQHGAGWRVRYQRPDGTIGTDSGYTNPTDARSRADDINYESKRGTFTDPRKAQTTLNEWIEIWREAHEVSSNTWSKYDSYIRNHIEPRFGTTEIGPIKRITVKTWSKKLRRDLKEATVAGIISLFSTILAEAAEEDLITKNPCRRLGLKLAPSDRREIVTPTRLLPIADRCGPYRTMIIVAAYTGLRWGELAGLQWRNVHLDRSPHAAIVVDPNVGALHETAGHLELGPPKTPASARTVHLPPFLAELLREHATTQFHDHVFTGARDGLLRRSNFNRRIWRPAVAGQASRGWRPLQPGLDFHGLRHTQKSWLSEDRIHEVLQHDRLGHEMSGVRGIYTHVTPADDRHHDHSPRK</sequence>
<dbReference type="PANTHER" id="PTHR30629:SF2">
    <property type="entry name" value="PROPHAGE INTEGRASE INTS-RELATED"/>
    <property type="match status" value="1"/>
</dbReference>
<evidence type="ECO:0000256" key="4">
    <source>
        <dbReference type="ARBA" id="ARBA00023172"/>
    </source>
</evidence>
<dbReference type="Pfam" id="PF00589">
    <property type="entry name" value="Phage_integrase"/>
    <property type="match status" value="1"/>
</dbReference>
<keyword evidence="9" id="KW-1185">Reference proteome</keyword>
<evidence type="ECO:0000259" key="6">
    <source>
        <dbReference type="PROSITE" id="PS51898"/>
    </source>
</evidence>
<dbReference type="InterPro" id="IPR050808">
    <property type="entry name" value="Phage_Integrase"/>
</dbReference>
<evidence type="ECO:0000313" key="8">
    <source>
        <dbReference type="EMBL" id="QGK69577.1"/>
    </source>
</evidence>
<dbReference type="Pfam" id="PF14659">
    <property type="entry name" value="Phage_int_SAM_3"/>
    <property type="match status" value="1"/>
</dbReference>
<feature type="domain" description="Core-binding (CB)" evidence="7">
    <location>
        <begin position="58"/>
        <end position="137"/>
    </location>
</feature>
<dbReference type="Gene3D" id="1.10.150.130">
    <property type="match status" value="1"/>
</dbReference>
<feature type="domain" description="Tyr recombinase" evidence="6">
    <location>
        <begin position="158"/>
        <end position="354"/>
    </location>
</feature>
<dbReference type="Gene3D" id="1.10.443.10">
    <property type="entry name" value="Intergrase catalytic core"/>
    <property type="match status" value="1"/>
</dbReference>
<name>A0A5Q3QFH9_9PSEU</name>
<evidence type="ECO:0000256" key="3">
    <source>
        <dbReference type="ARBA" id="ARBA00023125"/>
    </source>
</evidence>
<dbReference type="InterPro" id="IPR010998">
    <property type="entry name" value="Integrase_recombinase_N"/>
</dbReference>
<accession>A0A5Q3QFH9</accession>
<dbReference type="PANTHER" id="PTHR30629">
    <property type="entry name" value="PROPHAGE INTEGRASE"/>
    <property type="match status" value="1"/>
</dbReference>
<dbReference type="InterPro" id="IPR044068">
    <property type="entry name" value="CB"/>
</dbReference>
<dbReference type="EMBL" id="CP045929">
    <property type="protein sequence ID" value="QGK69577.1"/>
    <property type="molecule type" value="Genomic_DNA"/>
</dbReference>
<dbReference type="KEGG" id="sace:GIY23_08620"/>
<evidence type="ECO:0000256" key="5">
    <source>
        <dbReference type="PROSITE-ProRule" id="PRU01248"/>
    </source>
</evidence>
<dbReference type="RefSeq" id="WP_154076172.1">
    <property type="nucleotide sequence ID" value="NZ_CP045929.1"/>
</dbReference>
<dbReference type="SUPFAM" id="SSF56349">
    <property type="entry name" value="DNA breaking-rejoining enzymes"/>
    <property type="match status" value="1"/>
</dbReference>
<evidence type="ECO:0000313" key="9">
    <source>
        <dbReference type="Proteomes" id="UP000371041"/>
    </source>
</evidence>
<comment type="similarity">
    <text evidence="1">Belongs to the 'phage' integrase family.</text>
</comment>
<dbReference type="GO" id="GO:0006310">
    <property type="term" value="P:DNA recombination"/>
    <property type="evidence" value="ECO:0007669"/>
    <property type="project" value="UniProtKB-KW"/>
</dbReference>
<dbReference type="InterPro" id="IPR013762">
    <property type="entry name" value="Integrase-like_cat_sf"/>
</dbReference>
<gene>
    <name evidence="8" type="ORF">GIY23_08620</name>
</gene>